<dbReference type="Pfam" id="PF16335">
    <property type="entry name" value="GtaA_6_Hairpin"/>
    <property type="match status" value="3"/>
</dbReference>
<evidence type="ECO:0000259" key="3">
    <source>
        <dbReference type="Pfam" id="PF17168"/>
    </source>
</evidence>
<evidence type="ECO:0000259" key="2">
    <source>
        <dbReference type="Pfam" id="PF16335"/>
    </source>
</evidence>
<feature type="domain" description="Glutaminase A central" evidence="2">
    <location>
        <begin position="1051"/>
        <end position="1173"/>
    </location>
</feature>
<dbReference type="Gene3D" id="3.40.50.150">
    <property type="entry name" value="Vaccinia Virus protein VP39"/>
    <property type="match status" value="1"/>
</dbReference>
<dbReference type="InterPro" id="IPR032514">
    <property type="entry name" value="GtaA_central"/>
</dbReference>
<evidence type="ECO:0000313" key="4">
    <source>
        <dbReference type="EMBL" id="USP78485.1"/>
    </source>
</evidence>
<keyword evidence="5" id="KW-1185">Reference proteome</keyword>
<organism evidence="4 5">
    <name type="scientific">Curvularia clavata</name>
    <dbReference type="NCBI Taxonomy" id="95742"/>
    <lineage>
        <taxon>Eukaryota</taxon>
        <taxon>Fungi</taxon>
        <taxon>Dikarya</taxon>
        <taxon>Ascomycota</taxon>
        <taxon>Pezizomycotina</taxon>
        <taxon>Dothideomycetes</taxon>
        <taxon>Pleosporomycetidae</taxon>
        <taxon>Pleosporales</taxon>
        <taxon>Pleosporineae</taxon>
        <taxon>Pleosporaceae</taxon>
        <taxon>Curvularia</taxon>
    </lineage>
</organism>
<dbReference type="InterPro" id="IPR033433">
    <property type="entry name" value="GtaA_N"/>
</dbReference>
<evidence type="ECO:0000313" key="5">
    <source>
        <dbReference type="Proteomes" id="UP001056012"/>
    </source>
</evidence>
<dbReference type="InterPro" id="IPR029063">
    <property type="entry name" value="SAM-dependent_MTases_sf"/>
</dbReference>
<reference evidence="4" key="1">
    <citation type="submission" date="2021-12" db="EMBL/GenBank/DDBJ databases">
        <title>Curvularia clavata genome.</title>
        <authorList>
            <person name="Cao Y."/>
        </authorList>
    </citation>
    <scope>NUCLEOTIDE SEQUENCE</scope>
    <source>
        <strain evidence="4">Yc1106</strain>
    </source>
</reference>
<feature type="domain" description="Glutaminase A central" evidence="2">
    <location>
        <begin position="1230"/>
        <end position="1350"/>
    </location>
</feature>
<proteinExistence type="predicted"/>
<dbReference type="Pfam" id="PF17168">
    <property type="entry name" value="DUF5127"/>
    <property type="match status" value="1"/>
</dbReference>
<dbReference type="PANTHER" id="PTHR31987">
    <property type="entry name" value="GLUTAMINASE A-RELATED"/>
    <property type="match status" value="1"/>
</dbReference>
<dbReference type="PANTHER" id="PTHR31987:SF12">
    <property type="entry name" value="PUTATIVE (AFU_ORTHOLOGUE AFUA_3G10910)-RELATED"/>
    <property type="match status" value="1"/>
</dbReference>
<sequence>MATFSAPGAPTLEIFSGQQKWMQKERAAKDVEASRSVDYLRDEVASRLCERVLDINRHFPKVLDLGANSCNLARAFTLPSEDAPEKGPRSKRIGTITAADTSRSLLYRDADLPFNKEIDVVREVLPTSELLPYEANTFDAVLSSLSLHWINDLPSVLAQVNNILKPDCPFIGVMMGGDSLYELRTSLQLAELDRRGGVSTHTSPLADVKDVGGLLQKAGFNLLTVDVDDIVVDFPDTFSLMKDLQAMGESNAVLAREKGAIHRDVLLAAEGIYKALHGNEDGTLPATFRLIYMIGWKHSPDQAKPLERGTGMFSIKDYLEKNGGTAATMHYRSIDIALHSQPNFEALPEYHPIPRDDRTASYTTGFMPELLDRRTSTCSVFVPAIPGDPFWIKYRVRSPIPDEQYFLFKLYIDGVHIVNGSTGKAEGWKGTTMFGLFESPQDMRGKRRIEKRMFYFVPPDGQKNNWRYNGDVFDKNACVEIRVHRAGTRKRVLREVEEYGDTQHAKQDTGISLVAAGLAGREHPKRFFRFALIDPVDQPFATFRVEEEDDFPAVEPHDESTSSLVAERDRCTPVYSRLQNGSRNFKRGSTGSKISIAVSKRERSTITFRPMRRISAKVRRVYFVKRSKSQPRVQVSPSAPKVKAEISGGRFTELFDEQALQEDNFESAPPRSHRLSIPPSIKLGPTEPTVRPLPSPPRKESPLSPTAYAPHPVNPMNEWIVCTPSPMQLVREKLDTPSPGKGAGRNRTGFSLMGMLSSVWKHRGLRTPDRAASAESFVAAPSRQRYNIAYPVYKGAKYDASTTNLTYSLHVSEKSHKAKDVEITLSFLSPITPTSTLRQTLPAAYFSVHVEGSVDVNIYVDVNGQWVSGKRESLIEWSLFQHIAPGLKDKLKTWQVKRQFEQLFTETNDQPEWGQLHFTGPADVDHESGTSALLRQRFARTGTLQNKVDGNFRAIMDEEPVFAFAKSFKLAKSSAASKASGSVLFTLTHVQDPVTQYASARGLTFMRPLWKSWFHTEDKLIQFHYGDFATASSLASNYSEQLRIDAYESGSTNYVDIVALSARQVMGATSFSGTKENPLLFLKEISSNGNCQTVDVIFPAFPFFLYTQPRWLAYLLEPLLEHQLSGQYPNKYSMHDLGAHFPNLTGHADGRDEYMPVEECGDMLIMGLALVNSLSYSSHAEAQSIWSAVGHDRNMKEPSDSIFGLSSIGSYDGIDYIDEVWGGSTKGVDQAKKWLEGSYDLWKQWTGYLVEDALEPHNQLSTDDFAGWLPLQTNLALKGIVGIKAFSEIADLMDRPGDAEKYRNISNTYIKKWQEFAISRDGTHAKLAYNWYGSWTTLYSLYADAVLCFHPTFTNASSTIGNSDYASGGKDAQRPLTPSKDSSGRTPITQDFIPDSIYSMQSEWYGNVMQKYGLPLDSRHLYTKSDWEFEAAAVASKKVRSEILDRVALWLNETVTDRPFTDLYVTEGDGGFPGPWFFARPVVGGHFAFLTLERACGGGKK</sequence>
<feature type="region of interest" description="Disordered" evidence="1">
    <location>
        <begin position="664"/>
        <end position="705"/>
    </location>
</feature>
<evidence type="ECO:0008006" key="6">
    <source>
        <dbReference type="Google" id="ProtNLM"/>
    </source>
</evidence>
<name>A0A9Q8ZB44_CURCL</name>
<dbReference type="SUPFAM" id="SSF53335">
    <property type="entry name" value="S-adenosyl-L-methionine-dependent methyltransferases"/>
    <property type="match status" value="1"/>
</dbReference>
<dbReference type="GO" id="GO:0008757">
    <property type="term" value="F:S-adenosylmethionine-dependent methyltransferase activity"/>
    <property type="evidence" value="ECO:0007669"/>
    <property type="project" value="InterPro"/>
</dbReference>
<feature type="region of interest" description="Disordered" evidence="1">
    <location>
        <begin position="1365"/>
        <end position="1386"/>
    </location>
</feature>
<dbReference type="VEuPathDB" id="FungiDB:yc1106_05759"/>
<protein>
    <recommendedName>
        <fullName evidence="6">Methyltransferase type 11 domain-containing protein</fullName>
    </recommendedName>
</protein>
<feature type="domain" description="Glutaminase A N-terminal" evidence="3">
    <location>
        <begin position="817"/>
        <end position="1043"/>
    </location>
</feature>
<gene>
    <name evidence="4" type="ORF">yc1106_05759</name>
</gene>
<evidence type="ECO:0000256" key="1">
    <source>
        <dbReference type="SAM" id="MobiDB-lite"/>
    </source>
</evidence>
<dbReference type="OrthoDB" id="431715at2759"/>
<dbReference type="EMBL" id="CP089277">
    <property type="protein sequence ID" value="USP78485.1"/>
    <property type="molecule type" value="Genomic_DNA"/>
</dbReference>
<dbReference type="Pfam" id="PF13489">
    <property type="entry name" value="Methyltransf_23"/>
    <property type="match status" value="1"/>
</dbReference>
<dbReference type="Proteomes" id="UP001056012">
    <property type="component" value="Chromosome 4"/>
</dbReference>
<dbReference type="InterPro" id="IPR052743">
    <property type="entry name" value="Glutaminase_GtaA"/>
</dbReference>
<feature type="domain" description="Glutaminase A central" evidence="2">
    <location>
        <begin position="1391"/>
        <end position="1490"/>
    </location>
</feature>
<accession>A0A9Q8ZB44</accession>